<dbReference type="Proteomes" id="UP000032352">
    <property type="component" value="Chromosome"/>
</dbReference>
<protein>
    <submittedName>
        <fullName evidence="1">DUF2789 domain-containing protein</fullName>
    </submittedName>
</protein>
<organism evidence="1 2">
    <name type="scientific">Thalassomonas viridans</name>
    <dbReference type="NCBI Taxonomy" id="137584"/>
    <lineage>
        <taxon>Bacteria</taxon>
        <taxon>Pseudomonadati</taxon>
        <taxon>Pseudomonadota</taxon>
        <taxon>Gammaproteobacteria</taxon>
        <taxon>Alteromonadales</taxon>
        <taxon>Colwelliaceae</taxon>
        <taxon>Thalassomonas</taxon>
    </lineage>
</organism>
<dbReference type="KEGG" id="tvd:SG34_008480"/>
<dbReference type="AlphaFoldDB" id="A0AAF0C8Y1"/>
<dbReference type="InterPro" id="IPR021250">
    <property type="entry name" value="DUF2789"/>
</dbReference>
<proteinExistence type="predicted"/>
<reference evidence="1 2" key="1">
    <citation type="journal article" date="2015" name="Genome Announc.">
        <title>Draft Genome Sequences of Marine Isolates of Thalassomonas viridans and Thalassomonas actiniarum.</title>
        <authorList>
            <person name="Olonade I."/>
            <person name="van Zyl L.J."/>
            <person name="Trindade M."/>
        </authorList>
    </citation>
    <scope>NUCLEOTIDE SEQUENCE [LARGE SCALE GENOMIC DNA]</scope>
    <source>
        <strain evidence="1 2">XOM25</strain>
    </source>
</reference>
<evidence type="ECO:0000313" key="1">
    <source>
        <dbReference type="EMBL" id="WDE06912.1"/>
    </source>
</evidence>
<gene>
    <name evidence="1" type="ORF">SG34_008480</name>
</gene>
<name>A0AAF0C8Y1_9GAMM</name>
<keyword evidence="2" id="KW-1185">Reference proteome</keyword>
<dbReference type="EMBL" id="CP059733">
    <property type="protein sequence ID" value="WDE06912.1"/>
    <property type="molecule type" value="Genomic_DNA"/>
</dbReference>
<dbReference type="Pfam" id="PF10982">
    <property type="entry name" value="DUF2789"/>
    <property type="match status" value="1"/>
</dbReference>
<dbReference type="RefSeq" id="WP_044839351.1">
    <property type="nucleotide sequence ID" value="NZ_CP059733.1"/>
</dbReference>
<evidence type="ECO:0000313" key="2">
    <source>
        <dbReference type="Proteomes" id="UP000032352"/>
    </source>
</evidence>
<reference evidence="1 2" key="2">
    <citation type="journal article" date="2022" name="Mar. Drugs">
        <title>Bioassay-Guided Fractionation Leads to the Detection of Cholic Acid Generated by the Rare Thalassomonas sp.</title>
        <authorList>
            <person name="Pheiffer F."/>
            <person name="Schneider Y.K."/>
            <person name="Hansen E.H."/>
            <person name="Andersen J.H."/>
            <person name="Isaksson J."/>
            <person name="Busche T."/>
            <person name="R C."/>
            <person name="Kalinowski J."/>
            <person name="Zyl L.V."/>
            <person name="Trindade M."/>
        </authorList>
    </citation>
    <scope>NUCLEOTIDE SEQUENCE [LARGE SCALE GENOMIC DNA]</scope>
    <source>
        <strain evidence="1 2">XOM25</strain>
    </source>
</reference>
<accession>A0AAF0C8Y1</accession>
<dbReference type="Gene3D" id="1.10.10.1130">
    <property type="entry name" value="Uncharacterised protein PF10982, DUF2789"/>
    <property type="match status" value="1"/>
</dbReference>
<sequence>MDRSNHTLACLFSQLGLDNKDTYINDFINKNKGIPADIHLANAGIWNQSQAEFLTQAIAEDSDWAEVVDSLDNLLR</sequence>
<dbReference type="InterPro" id="IPR038086">
    <property type="entry name" value="DUF2789_sf"/>
</dbReference>